<keyword evidence="3" id="KW-1185">Reference proteome</keyword>
<feature type="transmembrane region" description="Helical" evidence="1">
    <location>
        <begin position="102"/>
        <end position="121"/>
    </location>
</feature>
<reference evidence="3" key="1">
    <citation type="journal article" date="2019" name="Int. J. Syst. Evol. Microbiol.">
        <title>The Global Catalogue of Microorganisms (GCM) 10K type strain sequencing project: providing services to taxonomists for standard genome sequencing and annotation.</title>
        <authorList>
            <consortium name="The Broad Institute Genomics Platform"/>
            <consortium name="The Broad Institute Genome Sequencing Center for Infectious Disease"/>
            <person name="Wu L."/>
            <person name="Ma J."/>
        </authorList>
    </citation>
    <scope>NUCLEOTIDE SEQUENCE [LARGE SCALE GENOMIC DNA]</scope>
    <source>
        <strain evidence="3">CCUG 56607</strain>
    </source>
</reference>
<name>A0ABW3L129_9BACI</name>
<keyword evidence="1" id="KW-0472">Membrane</keyword>
<comment type="caution">
    <text evidence="2">The sequence shown here is derived from an EMBL/GenBank/DDBJ whole genome shotgun (WGS) entry which is preliminary data.</text>
</comment>
<keyword evidence="1" id="KW-1133">Transmembrane helix</keyword>
<dbReference type="Proteomes" id="UP001596990">
    <property type="component" value="Unassembled WGS sequence"/>
</dbReference>
<feature type="transmembrane region" description="Helical" evidence="1">
    <location>
        <begin position="75"/>
        <end position="96"/>
    </location>
</feature>
<organism evidence="2 3">
    <name type="scientific">Thalassobacillus hwangdonensis</name>
    <dbReference type="NCBI Taxonomy" id="546108"/>
    <lineage>
        <taxon>Bacteria</taxon>
        <taxon>Bacillati</taxon>
        <taxon>Bacillota</taxon>
        <taxon>Bacilli</taxon>
        <taxon>Bacillales</taxon>
        <taxon>Bacillaceae</taxon>
        <taxon>Thalassobacillus</taxon>
    </lineage>
</organism>
<gene>
    <name evidence="2" type="ORF">ACFQ2J_10045</name>
</gene>
<evidence type="ECO:0008006" key="4">
    <source>
        <dbReference type="Google" id="ProtNLM"/>
    </source>
</evidence>
<feature type="transmembrane region" description="Helical" evidence="1">
    <location>
        <begin position="36"/>
        <end position="54"/>
    </location>
</feature>
<dbReference type="RefSeq" id="WP_386059520.1">
    <property type="nucleotide sequence ID" value="NZ_JBHTKL010000005.1"/>
</dbReference>
<evidence type="ECO:0000256" key="1">
    <source>
        <dbReference type="SAM" id="Phobius"/>
    </source>
</evidence>
<keyword evidence="1" id="KW-0812">Transmembrane</keyword>
<accession>A0ABW3L129</accession>
<evidence type="ECO:0000313" key="2">
    <source>
        <dbReference type="EMBL" id="MFD1019511.1"/>
    </source>
</evidence>
<sequence>MSKALILRKTIATIVAPLITVAILVFGGNGGVSLEIIGGVIFIFRVIFPYVLLYGVPVSFLSDFLTRRFTKENRIYAAFGIHLIFGLLFAPFYAFLIEENTYIINMIFVGATMIAFCFWIIDEVLRGILMNNDRES</sequence>
<protein>
    <recommendedName>
        <fullName evidence="4">Permease</fullName>
    </recommendedName>
</protein>
<proteinExistence type="predicted"/>
<evidence type="ECO:0000313" key="3">
    <source>
        <dbReference type="Proteomes" id="UP001596990"/>
    </source>
</evidence>
<dbReference type="EMBL" id="JBHTKL010000005">
    <property type="protein sequence ID" value="MFD1019511.1"/>
    <property type="molecule type" value="Genomic_DNA"/>
</dbReference>
<feature type="transmembrane region" description="Helical" evidence="1">
    <location>
        <begin position="12"/>
        <end position="30"/>
    </location>
</feature>